<accession>A0A3M0GD27</accession>
<sequence length="382" mass="41220">MIRKKLCVLATATAVSMAPIAASGTLSATAFAGGGHPAAVVPAEKLDVLGRSTISDKQIADEDGYFDSNDGHGVKIYYRKQLVLNPRGNVVLAHGVSEHSGRYDYVAKRLLDAGYNVYRVDHRGHGKSASGSTPLGHIDNFQFVLNDFDRVVDMAKGENPNVKTFLLGHSMGALAVQAYGIRQPGKVDGIITNGGGAPLNLSGKKAAGQFITPQEISQVQRELRPTLFERLPLADITSFNANYAQNLIPHRTHIGAQSPELSKLIMLPNPFTDGISTIQAVKDEYATSPLIAQKTSAGTALQLGAIATYNAVNADLFNAPTLIMHGTKDGIVPPYFSQDWYNSISSQDVEYINWVGQKHEVFNEPAADQALDTVVNWLDRHV</sequence>
<keyword evidence="6" id="KW-1185">Reference proteome</keyword>
<dbReference type="AlphaFoldDB" id="A0A3M0GD27"/>
<feature type="signal peptide" evidence="1">
    <location>
        <begin position="1"/>
        <end position="32"/>
    </location>
</feature>
<dbReference type="GO" id="GO:0016787">
    <property type="term" value="F:hydrolase activity"/>
    <property type="evidence" value="ECO:0007669"/>
    <property type="project" value="UniProtKB-KW"/>
</dbReference>
<organism evidence="4 5">
    <name type="scientific">Corynebacterium macginleyi</name>
    <dbReference type="NCBI Taxonomy" id="38290"/>
    <lineage>
        <taxon>Bacteria</taxon>
        <taxon>Bacillati</taxon>
        <taxon>Actinomycetota</taxon>
        <taxon>Actinomycetes</taxon>
        <taxon>Mycobacteriales</taxon>
        <taxon>Corynebacteriaceae</taxon>
        <taxon>Corynebacterium</taxon>
    </lineage>
</organism>
<dbReference type="Pfam" id="PF12146">
    <property type="entry name" value="Hydrolase_4"/>
    <property type="match status" value="1"/>
</dbReference>
<comment type="caution">
    <text evidence="4">The sequence shown here is derived from an EMBL/GenBank/DDBJ whole genome shotgun (WGS) entry which is preliminary data.</text>
</comment>
<evidence type="ECO:0000313" key="3">
    <source>
        <dbReference type="EMBL" id="MBM0244357.1"/>
    </source>
</evidence>
<keyword evidence="4" id="KW-0378">Hydrolase</keyword>
<protein>
    <submittedName>
        <fullName evidence="4">Alpha/beta fold hydrolase</fullName>
    </submittedName>
    <submittedName>
        <fullName evidence="3">Lysophospholipase</fullName>
    </submittedName>
</protein>
<reference evidence="4 5" key="1">
    <citation type="submission" date="2018-10" db="EMBL/GenBank/DDBJ databases">
        <title>Corynebacterium macginleyi genome sequencing and assembly of the type strain and two clinical samples.</title>
        <authorList>
            <person name="Bernier A.-M."/>
            <person name="Bernard K."/>
        </authorList>
    </citation>
    <scope>NUCLEOTIDE SEQUENCE [LARGE SCALE GENOMIC DNA]</scope>
    <source>
        <strain evidence="4 5">NML 120205</strain>
    </source>
</reference>
<evidence type="ECO:0000313" key="4">
    <source>
        <dbReference type="EMBL" id="RMB62620.1"/>
    </source>
</evidence>
<name>A0A3M0GD27_9CORY</name>
<dbReference type="Gene3D" id="3.40.50.1820">
    <property type="entry name" value="alpha/beta hydrolase"/>
    <property type="match status" value="1"/>
</dbReference>
<dbReference type="RefSeq" id="WP_121911491.1">
    <property type="nucleotide sequence ID" value="NZ_CP068291.1"/>
</dbReference>
<dbReference type="EMBL" id="JAACBX020000002">
    <property type="protein sequence ID" value="MBM0244357.1"/>
    <property type="molecule type" value="Genomic_DNA"/>
</dbReference>
<dbReference type="EMBL" id="REGC01000004">
    <property type="protein sequence ID" value="RMB62620.1"/>
    <property type="molecule type" value="Genomic_DNA"/>
</dbReference>
<keyword evidence="1" id="KW-0732">Signal</keyword>
<dbReference type="SUPFAM" id="SSF53474">
    <property type="entry name" value="alpha/beta-Hydrolases"/>
    <property type="match status" value="1"/>
</dbReference>
<dbReference type="GeneID" id="92747034"/>
<dbReference type="InterPro" id="IPR029058">
    <property type="entry name" value="AB_hydrolase_fold"/>
</dbReference>
<dbReference type="Proteomes" id="UP000270649">
    <property type="component" value="Unassembled WGS sequence"/>
</dbReference>
<dbReference type="InterPro" id="IPR022742">
    <property type="entry name" value="Hydrolase_4"/>
</dbReference>
<dbReference type="InterPro" id="IPR051044">
    <property type="entry name" value="MAG_DAG_Lipase"/>
</dbReference>
<gene>
    <name evidence="4" type="ORF">D9543_04745</name>
    <name evidence="3" type="ORF">GWO63_008845</name>
</gene>
<feature type="chain" id="PRO_5039099281" evidence="1">
    <location>
        <begin position="33"/>
        <end position="382"/>
    </location>
</feature>
<evidence type="ECO:0000313" key="6">
    <source>
        <dbReference type="Proteomes" id="UP001518680"/>
    </source>
</evidence>
<reference evidence="3 6" key="2">
    <citation type="submission" date="2021-01" db="EMBL/GenBank/DDBJ databases">
        <title>Complete genome sequences of Corynebacterium macginleyi strains isolated from infectious keratitis.</title>
        <authorList>
            <person name="Sagerfors S."/>
            <person name="Poehlein A."/>
            <person name="Soderquist B."/>
            <person name="Bruggemann H."/>
        </authorList>
    </citation>
    <scope>NUCLEOTIDE SEQUENCE [LARGE SCALE GENOMIC DNA]</scope>
    <source>
        <strain evidence="3 6">12T220</strain>
    </source>
</reference>
<evidence type="ECO:0000259" key="2">
    <source>
        <dbReference type="Pfam" id="PF12146"/>
    </source>
</evidence>
<dbReference type="PANTHER" id="PTHR11614">
    <property type="entry name" value="PHOSPHOLIPASE-RELATED"/>
    <property type="match status" value="1"/>
</dbReference>
<dbReference type="Proteomes" id="UP001518680">
    <property type="component" value="Unassembled WGS sequence"/>
</dbReference>
<evidence type="ECO:0000313" key="5">
    <source>
        <dbReference type="Proteomes" id="UP000270649"/>
    </source>
</evidence>
<feature type="domain" description="Serine aminopeptidase S33" evidence="2">
    <location>
        <begin position="85"/>
        <end position="365"/>
    </location>
</feature>
<proteinExistence type="predicted"/>
<evidence type="ECO:0000256" key="1">
    <source>
        <dbReference type="SAM" id="SignalP"/>
    </source>
</evidence>